<keyword evidence="2" id="KW-0732">Signal</keyword>
<feature type="signal peptide" evidence="2">
    <location>
        <begin position="1"/>
        <end position="24"/>
    </location>
</feature>
<proteinExistence type="predicted"/>
<organism evidence="4 5">
    <name type="scientific">Clostridium estertheticum subsp. estertheticum</name>
    <dbReference type="NCBI Taxonomy" id="1552"/>
    <lineage>
        <taxon>Bacteria</taxon>
        <taxon>Bacillati</taxon>
        <taxon>Bacillota</taxon>
        <taxon>Clostridia</taxon>
        <taxon>Eubacteriales</taxon>
        <taxon>Clostridiaceae</taxon>
        <taxon>Clostridium</taxon>
    </lineage>
</organism>
<keyword evidence="1" id="KW-0677">Repeat</keyword>
<gene>
    <name evidence="4" type="ORF">A7L45_18380</name>
</gene>
<accession>A0A1J0GKJ3</accession>
<dbReference type="EMBL" id="CP015756">
    <property type="protein sequence ID" value="APC41892.1"/>
    <property type="molecule type" value="Genomic_DNA"/>
</dbReference>
<keyword evidence="5" id="KW-1185">Reference proteome</keyword>
<dbReference type="AlphaFoldDB" id="A0A1J0GKJ3"/>
<evidence type="ECO:0000313" key="4">
    <source>
        <dbReference type="EMBL" id="APC41892.1"/>
    </source>
</evidence>
<dbReference type="STRING" id="1552.A7L45_18380"/>
<dbReference type="KEGG" id="ceu:A7L45_18380"/>
<reference evidence="5" key="1">
    <citation type="journal article" date="2016" name="Front. Microbiol.">
        <title>Complete Genome Sequence of Clostridium estertheticum DSM 8809, a Microbe Identified in Spoiled Vacuum Packed Beef.</title>
        <authorList>
            <person name="Yu Z."/>
            <person name="Gunn L."/>
            <person name="Brennan E."/>
            <person name="Reid R."/>
            <person name="Wall P.G."/>
            <person name="Gaora O.P."/>
            <person name="Hurley D."/>
            <person name="Bolton D."/>
            <person name="Fanning S."/>
        </authorList>
    </citation>
    <scope>NUCLEOTIDE SEQUENCE [LARGE SCALE GENOMIC DNA]</scope>
    <source>
        <strain evidence="5">DSM 8809</strain>
    </source>
</reference>
<evidence type="ECO:0000256" key="1">
    <source>
        <dbReference type="ARBA" id="ARBA00022737"/>
    </source>
</evidence>
<dbReference type="OrthoDB" id="1699243at2"/>
<dbReference type="Proteomes" id="UP000182569">
    <property type="component" value="Chromosome"/>
</dbReference>
<feature type="chain" id="PRO_5009611982" description="SLH domain-containing protein" evidence="2">
    <location>
        <begin position="25"/>
        <end position="739"/>
    </location>
</feature>
<sequence>MKIKKSLLGIVLSLSMLINVMVPASTFATTLDYKTSVAKMKQLGIIDSTVTNVNKKMTNGELIKAMAIADGLGDSAASLRGKTIFPDVASGSVLSGYVNAIVGEGLLYGTNDGYFHPASSATYQDICVNMVHLLGYSKSDLTGSFPINYIKKASDLELTDKLNLRTTDTITINAAAVMFDRLLSTQVKGSTTKENFSQASNLYTDCIIQDDSDSYDNLADNEILTDKGIMTISASNKKKIKVGPTFRVKIEDGQITKVYGELRATVSVTVNTILGNVVYYDKDGAQTSMTLPSGISYYYHGQKQDYAKLNSILVPNMSIIIDNSDKVLNNYAVITDPIYSKPELAKDFNTKSDTLGDITFDPDTKIMKNGKFITKEEIGDRDVVYSVTDINGNNRYILVTSNYIEGNITEFIASNDATNAIEVDKKSYTYSKNMDITNLSSFKTGDLVSVMIGHDGKVVGIKSIEQKIGSMGEYLILGNLKTSDKLNDNQVITDKGTLTVKDGLNPLEIGVKYQLYVSDTMITKIDRKENSTEKYSVTSVASPLIAYTDDAGKAKTMTLPKASLYYYHGVSVDYEVAAKAVRAYSSIILTKKSDNVGYDYAVIVDANFGEPQVYKADNIKLINQFKNIKYNYIYRNANIQETDLNAYDVVYFVSDIWNKNTFVYVYDKVKMGTIKAVTPDILNPTGVTIDNVNYTFSKYFNKARLNNYDGSMDGFLTEVKVDEFKTLVLGIDGTIVDIH</sequence>
<evidence type="ECO:0000256" key="2">
    <source>
        <dbReference type="SAM" id="SignalP"/>
    </source>
</evidence>
<dbReference type="RefSeq" id="WP_071614185.1">
    <property type="nucleotide sequence ID" value="NZ_CP015756.1"/>
</dbReference>
<dbReference type="PROSITE" id="PS51272">
    <property type="entry name" value="SLH"/>
    <property type="match status" value="1"/>
</dbReference>
<evidence type="ECO:0000313" key="5">
    <source>
        <dbReference type="Proteomes" id="UP000182569"/>
    </source>
</evidence>
<name>A0A1J0GKJ3_9CLOT</name>
<dbReference type="InterPro" id="IPR001119">
    <property type="entry name" value="SLH_dom"/>
</dbReference>
<feature type="domain" description="SLH" evidence="3">
    <location>
        <begin position="81"/>
        <end position="144"/>
    </location>
</feature>
<evidence type="ECO:0000259" key="3">
    <source>
        <dbReference type="PROSITE" id="PS51272"/>
    </source>
</evidence>
<protein>
    <recommendedName>
        <fullName evidence="3">SLH domain-containing protein</fullName>
    </recommendedName>
</protein>